<dbReference type="EMBL" id="JBHTJP010000035">
    <property type="protein sequence ID" value="MFD0977429.1"/>
    <property type="molecule type" value="Genomic_DNA"/>
</dbReference>
<dbReference type="PROSITE" id="PS51257">
    <property type="entry name" value="PROKAR_LIPOPROTEIN"/>
    <property type="match status" value="1"/>
</dbReference>
<evidence type="ECO:0000313" key="1">
    <source>
        <dbReference type="EMBL" id="MFD0977429.1"/>
    </source>
</evidence>
<gene>
    <name evidence="1" type="ORF">ACFQ1G_11555</name>
</gene>
<organism evidence="1 2">
    <name type="scientific">Salinimicrobium gaetbulicola</name>
    <dbReference type="NCBI Taxonomy" id="999702"/>
    <lineage>
        <taxon>Bacteria</taxon>
        <taxon>Pseudomonadati</taxon>
        <taxon>Bacteroidota</taxon>
        <taxon>Flavobacteriia</taxon>
        <taxon>Flavobacteriales</taxon>
        <taxon>Flavobacteriaceae</taxon>
        <taxon>Salinimicrobium</taxon>
    </lineage>
</organism>
<accession>A0ABW3IH42</accession>
<name>A0ABW3IH42_9FLAO</name>
<evidence type="ECO:0000313" key="2">
    <source>
        <dbReference type="Proteomes" id="UP001597100"/>
    </source>
</evidence>
<comment type="caution">
    <text evidence="1">The sequence shown here is derived from an EMBL/GenBank/DDBJ whole genome shotgun (WGS) entry which is preliminary data.</text>
</comment>
<proteinExistence type="predicted"/>
<keyword evidence="2" id="KW-1185">Reference proteome</keyword>
<protein>
    <recommendedName>
        <fullName evidence="3">NlpE-like protein</fullName>
    </recommendedName>
</protein>
<dbReference type="RefSeq" id="WP_380739701.1">
    <property type="nucleotide sequence ID" value="NZ_JBHTJP010000035.1"/>
</dbReference>
<evidence type="ECO:0008006" key="3">
    <source>
        <dbReference type="Google" id="ProtNLM"/>
    </source>
</evidence>
<dbReference type="Proteomes" id="UP001597100">
    <property type="component" value="Unassembled WGS sequence"/>
</dbReference>
<reference evidence="2" key="1">
    <citation type="journal article" date="2019" name="Int. J. Syst. Evol. Microbiol.">
        <title>The Global Catalogue of Microorganisms (GCM) 10K type strain sequencing project: providing services to taxonomists for standard genome sequencing and annotation.</title>
        <authorList>
            <consortium name="The Broad Institute Genomics Platform"/>
            <consortium name="The Broad Institute Genome Sequencing Center for Infectious Disease"/>
            <person name="Wu L."/>
            <person name="Ma J."/>
        </authorList>
    </citation>
    <scope>NUCLEOTIDE SEQUENCE [LARGE SCALE GENOMIC DNA]</scope>
    <source>
        <strain evidence="2">CCUG 60898</strain>
    </source>
</reference>
<sequence>MKRTLLTLLIGLFLLSACEGKKKKKEVEAPVEEVVKDSLTTVEAEFIYLADAAVLKGRSFIYGVELDSVSMALVKKVEPLKRDEFDMIPVVVKAKIIDNPGREGWDEIAQIREILEIPERKADSVKTAVPNKN</sequence>